<dbReference type="InterPro" id="IPR009057">
    <property type="entry name" value="Homeodomain-like_sf"/>
</dbReference>
<dbReference type="Gene3D" id="1.10.10.60">
    <property type="entry name" value="Homeodomain-like"/>
    <property type="match status" value="2"/>
</dbReference>
<dbReference type="RefSeq" id="WP_084185693.1">
    <property type="nucleotide sequence ID" value="NZ_FSRA01000002.1"/>
</dbReference>
<dbReference type="Pfam" id="PF12833">
    <property type="entry name" value="HTH_18"/>
    <property type="match status" value="1"/>
</dbReference>
<evidence type="ECO:0000259" key="4">
    <source>
        <dbReference type="PROSITE" id="PS01124"/>
    </source>
</evidence>
<dbReference type="Proteomes" id="UP000185003">
    <property type="component" value="Unassembled WGS sequence"/>
</dbReference>
<dbReference type="EMBL" id="FSRA01000002">
    <property type="protein sequence ID" value="SIO39927.1"/>
    <property type="molecule type" value="Genomic_DNA"/>
</dbReference>
<keyword evidence="3" id="KW-0804">Transcription</keyword>
<keyword evidence="2 5" id="KW-0238">DNA-binding</keyword>
<keyword evidence="6" id="KW-1185">Reference proteome</keyword>
<dbReference type="PANTHER" id="PTHR47893">
    <property type="entry name" value="REGULATORY PROTEIN PCHR"/>
    <property type="match status" value="1"/>
</dbReference>
<feature type="domain" description="HTH araC/xylS-type" evidence="4">
    <location>
        <begin position="74"/>
        <end position="173"/>
    </location>
</feature>
<evidence type="ECO:0000256" key="1">
    <source>
        <dbReference type="ARBA" id="ARBA00023015"/>
    </source>
</evidence>
<dbReference type="InterPro" id="IPR018062">
    <property type="entry name" value="HTH_AraC-typ_CS"/>
</dbReference>
<keyword evidence="1" id="KW-0805">Transcription regulation</keyword>
<dbReference type="SMART" id="SM00342">
    <property type="entry name" value="HTH_ARAC"/>
    <property type="match status" value="1"/>
</dbReference>
<evidence type="ECO:0000313" key="5">
    <source>
        <dbReference type="EMBL" id="SIO39927.1"/>
    </source>
</evidence>
<dbReference type="SUPFAM" id="SSF46689">
    <property type="entry name" value="Homeodomain-like"/>
    <property type="match status" value="2"/>
</dbReference>
<dbReference type="InterPro" id="IPR020449">
    <property type="entry name" value="Tscrpt_reg_AraC-type_HTH"/>
</dbReference>
<dbReference type="STRING" id="536979.SAMN04488055_3683"/>
<dbReference type="InterPro" id="IPR018060">
    <property type="entry name" value="HTH_AraC"/>
</dbReference>
<dbReference type="PROSITE" id="PS01124">
    <property type="entry name" value="HTH_ARAC_FAMILY_2"/>
    <property type="match status" value="1"/>
</dbReference>
<organism evidence="5 6">
    <name type="scientific">Chitinophaga niabensis</name>
    <dbReference type="NCBI Taxonomy" id="536979"/>
    <lineage>
        <taxon>Bacteria</taxon>
        <taxon>Pseudomonadati</taxon>
        <taxon>Bacteroidota</taxon>
        <taxon>Chitinophagia</taxon>
        <taxon>Chitinophagales</taxon>
        <taxon>Chitinophagaceae</taxon>
        <taxon>Chitinophaga</taxon>
    </lineage>
</organism>
<dbReference type="PANTHER" id="PTHR47893:SF1">
    <property type="entry name" value="REGULATORY PROTEIN PCHR"/>
    <property type="match status" value="1"/>
</dbReference>
<evidence type="ECO:0000256" key="3">
    <source>
        <dbReference type="ARBA" id="ARBA00023163"/>
    </source>
</evidence>
<dbReference type="OrthoDB" id="799767at2"/>
<proteinExistence type="predicted"/>
<dbReference type="PRINTS" id="PR00032">
    <property type="entry name" value="HTHARAC"/>
</dbReference>
<evidence type="ECO:0000313" key="6">
    <source>
        <dbReference type="Proteomes" id="UP000185003"/>
    </source>
</evidence>
<dbReference type="GO" id="GO:0043565">
    <property type="term" value="F:sequence-specific DNA binding"/>
    <property type="evidence" value="ECO:0007669"/>
    <property type="project" value="InterPro"/>
</dbReference>
<dbReference type="AlphaFoldDB" id="A0A1N6J6K5"/>
<protein>
    <submittedName>
        <fullName evidence="5">AraC-type DNA-binding protein</fullName>
    </submittedName>
</protein>
<dbReference type="PROSITE" id="PS00041">
    <property type="entry name" value="HTH_ARAC_FAMILY_1"/>
    <property type="match status" value="1"/>
</dbReference>
<reference evidence="5 6" key="1">
    <citation type="submission" date="2016-11" db="EMBL/GenBank/DDBJ databases">
        <authorList>
            <person name="Jaros S."/>
            <person name="Januszkiewicz K."/>
            <person name="Wedrychowicz H."/>
        </authorList>
    </citation>
    <scope>NUCLEOTIDE SEQUENCE [LARGE SCALE GENOMIC DNA]</scope>
    <source>
        <strain evidence="5 6">DSM 24787</strain>
    </source>
</reference>
<name>A0A1N6J6K5_9BACT</name>
<dbReference type="InterPro" id="IPR053142">
    <property type="entry name" value="PchR_regulatory_protein"/>
</dbReference>
<gene>
    <name evidence="5" type="ORF">SAMN04488055_3683</name>
</gene>
<sequence>MTPKMPADVHHAIANHAFFSDHVSFLVKEQTPLTDVIDDQYADLWDPLQALLQFHVKAIPAARSISPADVKRLQQVKSFLLEHYLEPSLSLGLLCRRFGLNEFKLKKGFKQLFGHTVFGYVQEMRMKAARQILAEGKMNVNEVADHLGYSSPNHFSTAFKKMYGIPPAKLKSFSFNFFATPKENRPE</sequence>
<evidence type="ECO:0000256" key="2">
    <source>
        <dbReference type="ARBA" id="ARBA00023125"/>
    </source>
</evidence>
<dbReference type="GO" id="GO:0003700">
    <property type="term" value="F:DNA-binding transcription factor activity"/>
    <property type="evidence" value="ECO:0007669"/>
    <property type="project" value="InterPro"/>
</dbReference>
<accession>A0A1N6J6K5</accession>